<proteinExistence type="predicted"/>
<reference evidence="1 2" key="1">
    <citation type="submission" date="2019-06" db="EMBL/GenBank/DDBJ databases">
        <title>Genome analyses of bacteria isolated from kimchi.</title>
        <authorList>
            <person name="Lee S."/>
            <person name="Ahn S."/>
            <person name="Roh S."/>
        </authorList>
    </citation>
    <scope>NUCLEOTIDE SEQUENCE [LARGE SCALE GENOMIC DNA]</scope>
    <source>
        <strain evidence="1 2">CBA3616</strain>
    </source>
</reference>
<dbReference type="EMBL" id="CP042392">
    <property type="protein sequence ID" value="QEA52677.1"/>
    <property type="molecule type" value="Genomic_DNA"/>
</dbReference>
<dbReference type="AlphaFoldDB" id="A0A5B8TE13"/>
<evidence type="ECO:0000313" key="2">
    <source>
        <dbReference type="Proteomes" id="UP000321772"/>
    </source>
</evidence>
<organism evidence="1 2">
    <name type="scientific">Loigolactobacillus coryniformis</name>
    <dbReference type="NCBI Taxonomy" id="1610"/>
    <lineage>
        <taxon>Bacteria</taxon>
        <taxon>Bacillati</taxon>
        <taxon>Bacillota</taxon>
        <taxon>Bacilli</taxon>
        <taxon>Lactobacillales</taxon>
        <taxon>Lactobacillaceae</taxon>
        <taxon>Loigolactobacillus</taxon>
    </lineage>
</organism>
<accession>A0A5B8TE13</accession>
<name>A0A5B8TE13_9LACO</name>
<dbReference type="PROSITE" id="PS51257">
    <property type="entry name" value="PROKAR_LIPOPROTEIN"/>
    <property type="match status" value="1"/>
</dbReference>
<evidence type="ECO:0000313" key="1">
    <source>
        <dbReference type="EMBL" id="QEA52677.1"/>
    </source>
</evidence>
<protein>
    <submittedName>
        <fullName evidence="1">Uncharacterized protein</fullName>
    </submittedName>
</protein>
<dbReference type="RefSeq" id="WP_146988603.1">
    <property type="nucleotide sequence ID" value="NZ_CP042392.1"/>
</dbReference>
<dbReference type="InterPro" id="IPR047676">
    <property type="entry name" value="FxLYD_dom"/>
</dbReference>
<gene>
    <name evidence="1" type="ORF">FGL77_04720</name>
</gene>
<dbReference type="NCBIfam" id="NF038353">
    <property type="entry name" value="FxLYD_dom"/>
    <property type="match status" value="1"/>
</dbReference>
<dbReference type="Proteomes" id="UP000321772">
    <property type="component" value="Chromosome"/>
</dbReference>
<sequence length="260" mass="29808">MIRGKKIGVVLLFMGLILFLAGCGNTKKETKYYDDDFITAMEQGLEDRWKLNDKGDEDDPTKADYKSWADAELKQVSSYRNKKFKDAKLQELAISYINSLNGQKATLKYFGSDDFYDKWTEAYDKRTQEIVAINKIHKLKVSDKFQSKLDELLGNGKSVNEKANKDDKVDELLKTIQFTAQPKEYAEDEYTTYTAEAVNNTGFDIKSFSANVKIKDTAGTTVDTQYINTENWANGDKVKFEFTTDQEVASYEVIKSYIKY</sequence>